<reference evidence="2" key="1">
    <citation type="journal article" date="2018" name="Genome Biol. Evol.">
        <title>Genomics and development of Lentinus tigrinus, a white-rot wood-decaying mushroom with dimorphic fruiting bodies.</title>
        <authorList>
            <person name="Wu B."/>
            <person name="Xu Z."/>
            <person name="Knudson A."/>
            <person name="Carlson A."/>
            <person name="Chen N."/>
            <person name="Kovaka S."/>
            <person name="LaButti K."/>
            <person name="Lipzen A."/>
            <person name="Pennachio C."/>
            <person name="Riley R."/>
            <person name="Schakwitz W."/>
            <person name="Umezawa K."/>
            <person name="Ohm R.A."/>
            <person name="Grigoriev I.V."/>
            <person name="Nagy L.G."/>
            <person name="Gibbons J."/>
            <person name="Hibbett D."/>
        </authorList>
    </citation>
    <scope>NUCLEOTIDE SEQUENCE [LARGE SCALE GENOMIC DNA]</scope>
    <source>
        <strain evidence="2">ALCF2SS1-6</strain>
    </source>
</reference>
<evidence type="ECO:0000256" key="1">
    <source>
        <dbReference type="SAM" id="MobiDB-lite"/>
    </source>
</evidence>
<protein>
    <submittedName>
        <fullName evidence="2">Uncharacterized protein</fullName>
    </submittedName>
</protein>
<sequence>MFETDIRWSHRDRDNRGRSRGRGRRRASTALLVRVNAGCASGERLGRRRVCQTRTGCGMRGPWTLQTCTRVGVGGHSSQYEGQGMLPWRGPDRKDWLHSAGIIEGVVAEMGER</sequence>
<gene>
    <name evidence="2" type="ORF">L227DRAFT_300221</name>
</gene>
<dbReference type="Proteomes" id="UP000313359">
    <property type="component" value="Unassembled WGS sequence"/>
</dbReference>
<accession>A0A5C2RXF7</accession>
<organism evidence="2 3">
    <name type="scientific">Lentinus tigrinus ALCF2SS1-6</name>
    <dbReference type="NCBI Taxonomy" id="1328759"/>
    <lineage>
        <taxon>Eukaryota</taxon>
        <taxon>Fungi</taxon>
        <taxon>Dikarya</taxon>
        <taxon>Basidiomycota</taxon>
        <taxon>Agaricomycotina</taxon>
        <taxon>Agaricomycetes</taxon>
        <taxon>Polyporales</taxon>
        <taxon>Polyporaceae</taxon>
        <taxon>Lentinus</taxon>
    </lineage>
</organism>
<feature type="compositionally biased region" description="Basic and acidic residues" evidence="1">
    <location>
        <begin position="1"/>
        <end position="17"/>
    </location>
</feature>
<evidence type="ECO:0000313" key="3">
    <source>
        <dbReference type="Proteomes" id="UP000313359"/>
    </source>
</evidence>
<proteinExistence type="predicted"/>
<keyword evidence="3" id="KW-1185">Reference proteome</keyword>
<dbReference type="AlphaFoldDB" id="A0A5C2RXF7"/>
<evidence type="ECO:0000313" key="2">
    <source>
        <dbReference type="EMBL" id="RPD55746.1"/>
    </source>
</evidence>
<name>A0A5C2RXF7_9APHY</name>
<feature type="region of interest" description="Disordered" evidence="1">
    <location>
        <begin position="1"/>
        <end position="27"/>
    </location>
</feature>
<feature type="compositionally biased region" description="Basic residues" evidence="1">
    <location>
        <begin position="18"/>
        <end position="27"/>
    </location>
</feature>
<dbReference type="EMBL" id="ML122293">
    <property type="protein sequence ID" value="RPD55746.1"/>
    <property type="molecule type" value="Genomic_DNA"/>
</dbReference>